<dbReference type="NCBIfam" id="TIGR01066">
    <property type="entry name" value="rplM_bact"/>
    <property type="match status" value="1"/>
</dbReference>
<reference evidence="9" key="1">
    <citation type="submission" date="2016-11" db="EMBL/GenBank/DDBJ databases">
        <authorList>
            <person name="Varghese N."/>
            <person name="Submissions S."/>
        </authorList>
    </citation>
    <scope>NUCLEOTIDE SEQUENCE [LARGE SCALE GENOMIC DNA]</scope>
    <source>
        <strain evidence="9">DSM 11003</strain>
    </source>
</reference>
<comment type="subunit">
    <text evidence="5">Part of the 50S ribosomal subunit.</text>
</comment>
<evidence type="ECO:0000256" key="6">
    <source>
        <dbReference type="RuleBase" id="RU003877"/>
    </source>
</evidence>
<organism evidence="8 9">
    <name type="scientific">Thermosyntropha lipolytica DSM 11003</name>
    <dbReference type="NCBI Taxonomy" id="1123382"/>
    <lineage>
        <taxon>Bacteria</taxon>
        <taxon>Bacillati</taxon>
        <taxon>Bacillota</taxon>
        <taxon>Clostridia</taxon>
        <taxon>Eubacteriales</taxon>
        <taxon>Syntrophomonadaceae</taxon>
        <taxon>Thermosyntropha</taxon>
    </lineage>
</organism>
<dbReference type="Pfam" id="PF00572">
    <property type="entry name" value="Ribosomal_L13"/>
    <property type="match status" value="1"/>
</dbReference>
<evidence type="ECO:0000313" key="9">
    <source>
        <dbReference type="Proteomes" id="UP000242329"/>
    </source>
</evidence>
<dbReference type="Gene3D" id="3.90.1180.10">
    <property type="entry name" value="Ribosomal protein L13"/>
    <property type="match status" value="1"/>
</dbReference>
<dbReference type="InterPro" id="IPR023563">
    <property type="entry name" value="Ribosomal_uL13_CS"/>
</dbReference>
<evidence type="ECO:0000256" key="4">
    <source>
        <dbReference type="ARBA" id="ARBA00035201"/>
    </source>
</evidence>
<evidence type="ECO:0000256" key="2">
    <source>
        <dbReference type="ARBA" id="ARBA00022980"/>
    </source>
</evidence>
<dbReference type="GO" id="GO:0017148">
    <property type="term" value="P:negative regulation of translation"/>
    <property type="evidence" value="ECO:0007669"/>
    <property type="project" value="TreeGrafter"/>
</dbReference>
<sequence length="144" mass="16514">MKTYMAKPAEIERKWYVIDASGQPLGRLASEVAAILRGKHKPIYTPHVDTGDYVIVINAEKIVLTGDKLNKKMYRHHSGYPGGLKEMSYRDLLQKKPEKAIELAVKGMLPHNRLGRKMFKKLKVYRGSEHPHQAQKPEIRELRG</sequence>
<protein>
    <recommendedName>
        <fullName evidence="4 5">Large ribosomal subunit protein uL13</fullName>
    </recommendedName>
</protein>
<evidence type="ECO:0000256" key="7">
    <source>
        <dbReference type="RuleBase" id="RU003878"/>
    </source>
</evidence>
<evidence type="ECO:0000313" key="8">
    <source>
        <dbReference type="EMBL" id="SHG75333.1"/>
    </source>
</evidence>
<dbReference type="CDD" id="cd00392">
    <property type="entry name" value="Ribosomal_L13"/>
    <property type="match status" value="1"/>
</dbReference>
<name>A0A1M5MF46_9FIRM</name>
<dbReference type="SUPFAM" id="SSF52161">
    <property type="entry name" value="Ribosomal protein L13"/>
    <property type="match status" value="1"/>
</dbReference>
<dbReference type="PANTHER" id="PTHR11545">
    <property type="entry name" value="RIBOSOMAL PROTEIN L13"/>
    <property type="match status" value="1"/>
</dbReference>
<dbReference type="PANTHER" id="PTHR11545:SF2">
    <property type="entry name" value="LARGE RIBOSOMAL SUBUNIT PROTEIN UL13M"/>
    <property type="match status" value="1"/>
</dbReference>
<accession>A0A1M5MF46</accession>
<comment type="similarity">
    <text evidence="1 5 6">Belongs to the universal ribosomal protein uL13 family.</text>
</comment>
<evidence type="ECO:0000256" key="3">
    <source>
        <dbReference type="ARBA" id="ARBA00023274"/>
    </source>
</evidence>
<keyword evidence="9" id="KW-1185">Reference proteome</keyword>
<dbReference type="InterPro" id="IPR005823">
    <property type="entry name" value="Ribosomal_uL13_bac-type"/>
</dbReference>
<keyword evidence="3 5" id="KW-0687">Ribonucleoprotein</keyword>
<gene>
    <name evidence="5 7" type="primary">rplM</name>
    <name evidence="8" type="ORF">SAMN02745221_00895</name>
</gene>
<comment type="function">
    <text evidence="5 7">This protein is one of the early assembly proteins of the 50S ribosomal subunit, although it is not seen to bind rRNA by itself. It is important during the early stages of 50S assembly.</text>
</comment>
<dbReference type="GO" id="GO:0003729">
    <property type="term" value="F:mRNA binding"/>
    <property type="evidence" value="ECO:0007669"/>
    <property type="project" value="UniProtKB-ARBA"/>
</dbReference>
<dbReference type="InterPro" id="IPR036899">
    <property type="entry name" value="Ribosomal_uL13_sf"/>
</dbReference>
<dbReference type="OrthoDB" id="9801330at2"/>
<proteinExistence type="inferred from homology"/>
<evidence type="ECO:0000256" key="5">
    <source>
        <dbReference type="HAMAP-Rule" id="MF_01366"/>
    </source>
</evidence>
<keyword evidence="2 5" id="KW-0689">Ribosomal protein</keyword>
<evidence type="ECO:0000256" key="1">
    <source>
        <dbReference type="ARBA" id="ARBA00006227"/>
    </source>
</evidence>
<dbReference type="PROSITE" id="PS00783">
    <property type="entry name" value="RIBOSOMAL_L13"/>
    <property type="match status" value="1"/>
</dbReference>
<dbReference type="InterPro" id="IPR005822">
    <property type="entry name" value="Ribosomal_uL13"/>
</dbReference>
<dbReference type="FunFam" id="3.90.1180.10:FF:000001">
    <property type="entry name" value="50S ribosomal protein L13"/>
    <property type="match status" value="1"/>
</dbReference>
<dbReference type="EMBL" id="FQWY01000011">
    <property type="protein sequence ID" value="SHG75333.1"/>
    <property type="molecule type" value="Genomic_DNA"/>
</dbReference>
<dbReference type="HAMAP" id="MF_01366">
    <property type="entry name" value="Ribosomal_uL13"/>
    <property type="match status" value="1"/>
</dbReference>
<dbReference type="GO" id="GO:0022625">
    <property type="term" value="C:cytosolic large ribosomal subunit"/>
    <property type="evidence" value="ECO:0007669"/>
    <property type="project" value="TreeGrafter"/>
</dbReference>
<dbReference type="STRING" id="1123382.SAMN02745221_00895"/>
<dbReference type="GO" id="GO:0003735">
    <property type="term" value="F:structural constituent of ribosome"/>
    <property type="evidence" value="ECO:0007669"/>
    <property type="project" value="InterPro"/>
</dbReference>
<dbReference type="PIRSF" id="PIRSF002181">
    <property type="entry name" value="Ribosomal_L13"/>
    <property type="match status" value="1"/>
</dbReference>
<dbReference type="Proteomes" id="UP000242329">
    <property type="component" value="Unassembled WGS sequence"/>
</dbReference>
<dbReference type="GO" id="GO:0006412">
    <property type="term" value="P:translation"/>
    <property type="evidence" value="ECO:0007669"/>
    <property type="project" value="UniProtKB-UniRule"/>
</dbReference>
<dbReference type="AlphaFoldDB" id="A0A1M5MF46"/>